<dbReference type="GO" id="GO:0000976">
    <property type="term" value="F:transcription cis-regulatory region binding"/>
    <property type="evidence" value="ECO:0007669"/>
    <property type="project" value="TreeGrafter"/>
</dbReference>
<feature type="DNA-binding region" description="H-T-H motif" evidence="4">
    <location>
        <begin position="49"/>
        <end position="68"/>
    </location>
</feature>
<dbReference type="GO" id="GO:0003700">
    <property type="term" value="F:DNA-binding transcription factor activity"/>
    <property type="evidence" value="ECO:0007669"/>
    <property type="project" value="TreeGrafter"/>
</dbReference>
<dbReference type="EMBL" id="CP038436">
    <property type="protein sequence ID" value="QBX55354.1"/>
    <property type="molecule type" value="Genomic_DNA"/>
</dbReference>
<dbReference type="AlphaFoldDB" id="A0A4P7IDT0"/>
<dbReference type="InterPro" id="IPR041490">
    <property type="entry name" value="KstR2_TetR_C"/>
</dbReference>
<gene>
    <name evidence="6" type="ORF">EXE58_07735</name>
</gene>
<dbReference type="SUPFAM" id="SSF46689">
    <property type="entry name" value="Homeodomain-like"/>
    <property type="match status" value="1"/>
</dbReference>
<name>A0A4P7IDT0_9ACTN</name>
<dbReference type="PROSITE" id="PS01081">
    <property type="entry name" value="HTH_TETR_1"/>
    <property type="match status" value="1"/>
</dbReference>
<dbReference type="GO" id="GO:0045892">
    <property type="term" value="P:negative regulation of DNA-templated transcription"/>
    <property type="evidence" value="ECO:0007669"/>
    <property type="project" value="UniProtKB-ARBA"/>
</dbReference>
<dbReference type="PANTHER" id="PTHR30055:SF237">
    <property type="entry name" value="TRANSCRIPTIONAL REPRESSOR MCE3R"/>
    <property type="match status" value="1"/>
</dbReference>
<organism evidence="6 7">
    <name type="scientific">Nocardioides seonyuensis</name>
    <dbReference type="NCBI Taxonomy" id="2518371"/>
    <lineage>
        <taxon>Bacteria</taxon>
        <taxon>Bacillati</taxon>
        <taxon>Actinomycetota</taxon>
        <taxon>Actinomycetes</taxon>
        <taxon>Propionibacteriales</taxon>
        <taxon>Nocardioidaceae</taxon>
        <taxon>Nocardioides</taxon>
    </lineage>
</organism>
<keyword evidence="1" id="KW-0805">Transcription regulation</keyword>
<accession>A0A4P7IDT0</accession>
<evidence type="ECO:0000256" key="2">
    <source>
        <dbReference type="ARBA" id="ARBA00023125"/>
    </source>
</evidence>
<dbReference type="OrthoDB" id="3186364at2"/>
<dbReference type="PROSITE" id="PS50977">
    <property type="entry name" value="HTH_TETR_2"/>
    <property type="match status" value="1"/>
</dbReference>
<dbReference type="Pfam" id="PF00440">
    <property type="entry name" value="TetR_N"/>
    <property type="match status" value="1"/>
</dbReference>
<dbReference type="Pfam" id="PF17932">
    <property type="entry name" value="TetR_C_24"/>
    <property type="match status" value="1"/>
</dbReference>
<dbReference type="InterPro" id="IPR001647">
    <property type="entry name" value="HTH_TetR"/>
</dbReference>
<dbReference type="Gene3D" id="1.10.357.10">
    <property type="entry name" value="Tetracycline Repressor, domain 2"/>
    <property type="match status" value="1"/>
</dbReference>
<dbReference type="SUPFAM" id="SSF48498">
    <property type="entry name" value="Tetracyclin repressor-like, C-terminal domain"/>
    <property type="match status" value="1"/>
</dbReference>
<dbReference type="InterPro" id="IPR036271">
    <property type="entry name" value="Tet_transcr_reg_TetR-rel_C_sf"/>
</dbReference>
<evidence type="ECO:0000259" key="5">
    <source>
        <dbReference type="PROSITE" id="PS50977"/>
    </source>
</evidence>
<dbReference type="FunFam" id="1.10.10.60:FF:000141">
    <property type="entry name" value="TetR family transcriptional regulator"/>
    <property type="match status" value="1"/>
</dbReference>
<protein>
    <submittedName>
        <fullName evidence="6">TetR/AcrR family transcriptional regulator</fullName>
    </submittedName>
</protein>
<evidence type="ECO:0000256" key="3">
    <source>
        <dbReference type="ARBA" id="ARBA00023163"/>
    </source>
</evidence>
<reference evidence="6 7" key="1">
    <citation type="submission" date="2019-03" db="EMBL/GenBank/DDBJ databases">
        <title>Three New Species of Nocardioides, Nocardioides euryhalodurans sp. nov., Nocardioides seonyuensis sp. nov. and Nocardioides eburneoflavus sp. nov. Iolated from Soil.</title>
        <authorList>
            <person name="Roh S.G."/>
            <person name="Lee C."/>
            <person name="Kim M.-K."/>
            <person name="Kim S.B."/>
        </authorList>
    </citation>
    <scope>NUCLEOTIDE SEQUENCE [LARGE SCALE GENOMIC DNA]</scope>
    <source>
        <strain evidence="6 7">MMS17-SY207-3</strain>
    </source>
</reference>
<evidence type="ECO:0000256" key="4">
    <source>
        <dbReference type="PROSITE-ProRule" id="PRU00335"/>
    </source>
</evidence>
<dbReference type="Gene3D" id="1.10.10.60">
    <property type="entry name" value="Homeodomain-like"/>
    <property type="match status" value="1"/>
</dbReference>
<proteinExistence type="predicted"/>
<dbReference type="InterPro" id="IPR023772">
    <property type="entry name" value="DNA-bd_HTH_TetR-type_CS"/>
</dbReference>
<sequence>MIPFPRLDHGTQGQHLRLVTTNLSGVTRRQQILDIAAELFAERGFHGVSVADLGAACGVSGPALYKHFPSKDAMLADMLVSISEELLSEGRVRVRESTSPVEALEALIDWHIEFALGHRALIVVQDRDWASLPAPARERVRALQRDYVDVWASQLRRVDLSLRPETARATAHIAFGLINSTPHSGLLPDDQMRELLRTTALRAMGVPTDPRVSLRSES</sequence>
<evidence type="ECO:0000256" key="1">
    <source>
        <dbReference type="ARBA" id="ARBA00023015"/>
    </source>
</evidence>
<dbReference type="InterPro" id="IPR009057">
    <property type="entry name" value="Homeodomain-like_sf"/>
</dbReference>
<evidence type="ECO:0000313" key="6">
    <source>
        <dbReference type="EMBL" id="QBX55354.1"/>
    </source>
</evidence>
<dbReference type="PRINTS" id="PR00455">
    <property type="entry name" value="HTHTETR"/>
</dbReference>
<feature type="domain" description="HTH tetR-type" evidence="5">
    <location>
        <begin position="26"/>
        <end position="86"/>
    </location>
</feature>
<keyword evidence="3" id="KW-0804">Transcription</keyword>
<dbReference type="PANTHER" id="PTHR30055">
    <property type="entry name" value="HTH-TYPE TRANSCRIPTIONAL REGULATOR RUTR"/>
    <property type="match status" value="1"/>
</dbReference>
<keyword evidence="2 4" id="KW-0238">DNA-binding</keyword>
<dbReference type="KEGG" id="nsn:EXE58_07735"/>
<dbReference type="Proteomes" id="UP000294853">
    <property type="component" value="Chromosome"/>
</dbReference>
<keyword evidence="7" id="KW-1185">Reference proteome</keyword>
<evidence type="ECO:0000313" key="7">
    <source>
        <dbReference type="Proteomes" id="UP000294853"/>
    </source>
</evidence>
<dbReference type="InterPro" id="IPR050109">
    <property type="entry name" value="HTH-type_TetR-like_transc_reg"/>
</dbReference>